<name>A0A5C7GYK8_9ROSI</name>
<evidence type="ECO:0000313" key="5">
    <source>
        <dbReference type="EMBL" id="TXG49575.1"/>
    </source>
</evidence>
<sequence>MATSSVVRVENLASSGIQAIPKEYIRPQKELTSMIGHGVFEEVSKEDQGPDQVPTIDLKETDFQEQLKRAAMEWGQAFFDLPVEEKEKYANDQASGNVEGYGSKLTNNASGQLEWEGYFDLPFGPKHSVITSTSEYATQLRELATKILSILSLGLGLEEERLEKEVGGLEELLLKMKINYYPKCPQPELTLGVEAHTDLCALTFILHNMVPCLQLFYRGKWVRAKCVPDSIIMQVGDTIEILSIGKYKSILHRGVVNKEKVLRISWAVFCEPPGENTILEPLPETVSETEPPLFPPRTFQRTACSTQNLREDEPGCSLVGSYHQVSCGISYPICTCIC</sequence>
<dbReference type="Gene3D" id="2.60.120.330">
    <property type="entry name" value="B-lactam Antibiotic, Isopenicillin N Synthase, Chain"/>
    <property type="match status" value="1"/>
</dbReference>
<dbReference type="InterPro" id="IPR050231">
    <property type="entry name" value="Iron_ascorbate_oxido_reductase"/>
</dbReference>
<dbReference type="GO" id="GO:0016491">
    <property type="term" value="F:oxidoreductase activity"/>
    <property type="evidence" value="ECO:0007669"/>
    <property type="project" value="UniProtKB-KW"/>
</dbReference>
<proteinExistence type="inferred from homology"/>
<dbReference type="InterPro" id="IPR027443">
    <property type="entry name" value="IPNS-like_sf"/>
</dbReference>
<comment type="similarity">
    <text evidence="3">Belongs to the iron/ascorbate-dependent oxidoreductase family.</text>
</comment>
<comment type="caution">
    <text evidence="5">The sequence shown here is derived from an EMBL/GenBank/DDBJ whole genome shotgun (WGS) entry which is preliminary data.</text>
</comment>
<dbReference type="PANTHER" id="PTHR47990">
    <property type="entry name" value="2-OXOGLUTARATE (2OG) AND FE(II)-DEPENDENT OXYGENASE SUPERFAMILY PROTEIN-RELATED"/>
    <property type="match status" value="1"/>
</dbReference>
<evidence type="ECO:0000256" key="1">
    <source>
        <dbReference type="ARBA" id="ARBA00022723"/>
    </source>
</evidence>
<evidence type="ECO:0000256" key="2">
    <source>
        <dbReference type="ARBA" id="ARBA00023004"/>
    </source>
</evidence>
<dbReference type="Pfam" id="PF14226">
    <property type="entry name" value="DIOX_N"/>
    <property type="match status" value="1"/>
</dbReference>
<keyword evidence="6" id="KW-1185">Reference proteome</keyword>
<dbReference type="SUPFAM" id="SSF51197">
    <property type="entry name" value="Clavaminate synthase-like"/>
    <property type="match status" value="1"/>
</dbReference>
<gene>
    <name evidence="5" type="ORF">EZV62_025450</name>
</gene>
<dbReference type="AlphaFoldDB" id="A0A5C7GYK8"/>
<protein>
    <recommendedName>
        <fullName evidence="4">Fe2OG dioxygenase domain-containing protein</fullName>
    </recommendedName>
</protein>
<dbReference type="InterPro" id="IPR005123">
    <property type="entry name" value="Oxoglu/Fe-dep_dioxygenase_dom"/>
</dbReference>
<evidence type="ECO:0000256" key="3">
    <source>
        <dbReference type="RuleBase" id="RU003682"/>
    </source>
</evidence>
<keyword evidence="2 3" id="KW-0408">Iron</keyword>
<dbReference type="EMBL" id="VAHF01000012">
    <property type="protein sequence ID" value="TXG49575.1"/>
    <property type="molecule type" value="Genomic_DNA"/>
</dbReference>
<dbReference type="InterPro" id="IPR044861">
    <property type="entry name" value="IPNS-like_FE2OG_OXY"/>
</dbReference>
<accession>A0A5C7GYK8</accession>
<evidence type="ECO:0000259" key="4">
    <source>
        <dbReference type="PROSITE" id="PS51471"/>
    </source>
</evidence>
<dbReference type="GO" id="GO:0046872">
    <property type="term" value="F:metal ion binding"/>
    <property type="evidence" value="ECO:0007669"/>
    <property type="project" value="UniProtKB-KW"/>
</dbReference>
<dbReference type="InterPro" id="IPR026992">
    <property type="entry name" value="DIOX_N"/>
</dbReference>
<reference evidence="6" key="1">
    <citation type="journal article" date="2019" name="Gigascience">
        <title>De novo genome assembly of the endangered Acer yangbiense, a plant species with extremely small populations endemic to Yunnan Province, China.</title>
        <authorList>
            <person name="Yang J."/>
            <person name="Wariss H.M."/>
            <person name="Tao L."/>
            <person name="Zhang R."/>
            <person name="Yun Q."/>
            <person name="Hollingsworth P."/>
            <person name="Dao Z."/>
            <person name="Luo G."/>
            <person name="Guo H."/>
            <person name="Ma Y."/>
            <person name="Sun W."/>
        </authorList>
    </citation>
    <scope>NUCLEOTIDE SEQUENCE [LARGE SCALE GENOMIC DNA]</scope>
    <source>
        <strain evidence="6">cv. Malutang</strain>
    </source>
</reference>
<evidence type="ECO:0000313" key="6">
    <source>
        <dbReference type="Proteomes" id="UP000323000"/>
    </source>
</evidence>
<dbReference type="OrthoDB" id="288590at2759"/>
<dbReference type="PROSITE" id="PS51471">
    <property type="entry name" value="FE2OG_OXY"/>
    <property type="match status" value="1"/>
</dbReference>
<organism evidence="5 6">
    <name type="scientific">Acer yangbiense</name>
    <dbReference type="NCBI Taxonomy" id="1000413"/>
    <lineage>
        <taxon>Eukaryota</taxon>
        <taxon>Viridiplantae</taxon>
        <taxon>Streptophyta</taxon>
        <taxon>Embryophyta</taxon>
        <taxon>Tracheophyta</taxon>
        <taxon>Spermatophyta</taxon>
        <taxon>Magnoliopsida</taxon>
        <taxon>eudicotyledons</taxon>
        <taxon>Gunneridae</taxon>
        <taxon>Pentapetalae</taxon>
        <taxon>rosids</taxon>
        <taxon>malvids</taxon>
        <taxon>Sapindales</taxon>
        <taxon>Sapindaceae</taxon>
        <taxon>Hippocastanoideae</taxon>
        <taxon>Acereae</taxon>
        <taxon>Acer</taxon>
    </lineage>
</organism>
<feature type="domain" description="Fe2OG dioxygenase" evidence="4">
    <location>
        <begin position="168"/>
        <end position="272"/>
    </location>
</feature>
<keyword evidence="3" id="KW-0560">Oxidoreductase</keyword>
<dbReference type="Pfam" id="PF03171">
    <property type="entry name" value="2OG-FeII_Oxy"/>
    <property type="match status" value="1"/>
</dbReference>
<dbReference type="Proteomes" id="UP000323000">
    <property type="component" value="Chromosome 12"/>
</dbReference>
<keyword evidence="1 3" id="KW-0479">Metal-binding</keyword>